<evidence type="ECO:0000256" key="11">
    <source>
        <dbReference type="SAM" id="Phobius"/>
    </source>
</evidence>
<dbReference type="KEGG" id="cheb:HH215_20835"/>
<dbReference type="SMART" id="SM00387">
    <property type="entry name" value="HATPase_c"/>
    <property type="match status" value="1"/>
</dbReference>
<dbReference type="InterPro" id="IPR050351">
    <property type="entry name" value="BphY/WalK/GraS-like"/>
</dbReference>
<dbReference type="GO" id="GO:0000155">
    <property type="term" value="F:phosphorelay sensor kinase activity"/>
    <property type="evidence" value="ECO:0007669"/>
    <property type="project" value="InterPro"/>
</dbReference>
<dbReference type="Gene3D" id="2.60.40.2380">
    <property type="match status" value="1"/>
</dbReference>
<dbReference type="PRINTS" id="PR00344">
    <property type="entry name" value="BCTRLSENSOR"/>
</dbReference>
<keyword evidence="5" id="KW-0808">Transferase</keyword>
<name>A0A7Z2VLN7_9BACL</name>
<dbReference type="Pfam" id="PF02518">
    <property type="entry name" value="HATPase_c"/>
    <property type="match status" value="1"/>
</dbReference>
<dbReference type="InterPro" id="IPR036097">
    <property type="entry name" value="HisK_dim/P_sf"/>
</dbReference>
<dbReference type="CDD" id="cd00082">
    <property type="entry name" value="HisKA"/>
    <property type="match status" value="1"/>
</dbReference>
<dbReference type="PANTHER" id="PTHR45453">
    <property type="entry name" value="PHOSPHATE REGULON SENSOR PROTEIN PHOR"/>
    <property type="match status" value="1"/>
</dbReference>
<feature type="transmembrane region" description="Helical" evidence="11">
    <location>
        <begin position="216"/>
        <end position="240"/>
    </location>
</feature>
<dbReference type="PROSITE" id="PS50109">
    <property type="entry name" value="HIS_KIN"/>
    <property type="match status" value="1"/>
</dbReference>
<dbReference type="Pfam" id="PF00512">
    <property type="entry name" value="HisKA"/>
    <property type="match status" value="1"/>
</dbReference>
<feature type="transmembrane region" description="Helical" evidence="11">
    <location>
        <begin position="292"/>
        <end position="311"/>
    </location>
</feature>
<dbReference type="GO" id="GO:0005886">
    <property type="term" value="C:plasma membrane"/>
    <property type="evidence" value="ECO:0007669"/>
    <property type="project" value="TreeGrafter"/>
</dbReference>
<evidence type="ECO:0000256" key="4">
    <source>
        <dbReference type="ARBA" id="ARBA00022553"/>
    </source>
</evidence>
<dbReference type="GO" id="GO:0005524">
    <property type="term" value="F:ATP binding"/>
    <property type="evidence" value="ECO:0007669"/>
    <property type="project" value="UniProtKB-KW"/>
</dbReference>
<dbReference type="InterPro" id="IPR003661">
    <property type="entry name" value="HisK_dim/P_dom"/>
</dbReference>
<dbReference type="InterPro" id="IPR003594">
    <property type="entry name" value="HATPase_dom"/>
</dbReference>
<keyword evidence="6" id="KW-0547">Nucleotide-binding</keyword>
<dbReference type="Pfam" id="PF07696">
    <property type="entry name" value="7TMR-DISMED2"/>
    <property type="match status" value="1"/>
</dbReference>
<dbReference type="Pfam" id="PF07695">
    <property type="entry name" value="7TMR-DISM_7TM"/>
    <property type="match status" value="1"/>
</dbReference>
<dbReference type="InterPro" id="IPR011623">
    <property type="entry name" value="7TMR_DISM_rcpt_extracell_dom1"/>
</dbReference>
<dbReference type="SMART" id="SM00388">
    <property type="entry name" value="HisKA"/>
    <property type="match status" value="1"/>
</dbReference>
<evidence type="ECO:0000256" key="1">
    <source>
        <dbReference type="ARBA" id="ARBA00000085"/>
    </source>
</evidence>
<dbReference type="GO" id="GO:0004721">
    <property type="term" value="F:phosphoprotein phosphatase activity"/>
    <property type="evidence" value="ECO:0007669"/>
    <property type="project" value="TreeGrafter"/>
</dbReference>
<dbReference type="InterPro" id="IPR004358">
    <property type="entry name" value="Sig_transdc_His_kin-like_C"/>
</dbReference>
<feature type="transmembrane region" description="Helical" evidence="11">
    <location>
        <begin position="260"/>
        <end position="280"/>
    </location>
</feature>
<accession>A0A7Z2VLN7</accession>
<feature type="coiled-coil region" evidence="10">
    <location>
        <begin position="416"/>
        <end position="454"/>
    </location>
</feature>
<dbReference type="SUPFAM" id="SSF55874">
    <property type="entry name" value="ATPase domain of HSP90 chaperone/DNA topoisomerase II/histidine kinase"/>
    <property type="match status" value="1"/>
</dbReference>
<feature type="transmembrane region" description="Helical" evidence="11">
    <location>
        <begin position="346"/>
        <end position="366"/>
    </location>
</feature>
<dbReference type="Gene3D" id="1.10.287.130">
    <property type="match status" value="1"/>
</dbReference>
<evidence type="ECO:0000259" key="12">
    <source>
        <dbReference type="PROSITE" id="PS50109"/>
    </source>
</evidence>
<evidence type="ECO:0000256" key="10">
    <source>
        <dbReference type="SAM" id="Coils"/>
    </source>
</evidence>
<dbReference type="SUPFAM" id="SSF47384">
    <property type="entry name" value="Homodimeric domain of signal transducing histidine kinase"/>
    <property type="match status" value="1"/>
</dbReference>
<evidence type="ECO:0000256" key="6">
    <source>
        <dbReference type="ARBA" id="ARBA00022741"/>
    </source>
</evidence>
<dbReference type="Proteomes" id="UP000502248">
    <property type="component" value="Chromosome"/>
</dbReference>
<protein>
    <recommendedName>
        <fullName evidence="3">histidine kinase</fullName>
        <ecNumber evidence="3">2.7.13.3</ecNumber>
    </recommendedName>
</protein>
<feature type="transmembrane region" description="Helical" evidence="11">
    <location>
        <begin position="317"/>
        <end position="334"/>
    </location>
</feature>
<comment type="catalytic activity">
    <reaction evidence="1">
        <text>ATP + protein L-histidine = ADP + protein N-phospho-L-histidine.</text>
        <dbReference type="EC" id="2.7.13.3"/>
    </reaction>
</comment>
<keyword evidence="8" id="KW-0067">ATP-binding</keyword>
<dbReference type="CDD" id="cd00075">
    <property type="entry name" value="HATPase"/>
    <property type="match status" value="1"/>
</dbReference>
<dbReference type="EMBL" id="CP051680">
    <property type="protein sequence ID" value="QJD85378.1"/>
    <property type="molecule type" value="Genomic_DNA"/>
</dbReference>
<keyword evidence="11" id="KW-0472">Membrane</keyword>
<organism evidence="13 14">
    <name type="scientific">Cohnella herbarum</name>
    <dbReference type="NCBI Taxonomy" id="2728023"/>
    <lineage>
        <taxon>Bacteria</taxon>
        <taxon>Bacillati</taxon>
        <taxon>Bacillota</taxon>
        <taxon>Bacilli</taxon>
        <taxon>Bacillales</taxon>
        <taxon>Paenibacillaceae</taxon>
        <taxon>Cohnella</taxon>
    </lineage>
</organism>
<evidence type="ECO:0000256" key="8">
    <source>
        <dbReference type="ARBA" id="ARBA00022840"/>
    </source>
</evidence>
<feature type="domain" description="Histidine kinase" evidence="12">
    <location>
        <begin position="454"/>
        <end position="671"/>
    </location>
</feature>
<feature type="transmembrane region" description="Helical" evidence="11">
    <location>
        <begin position="12"/>
        <end position="30"/>
    </location>
</feature>
<comment type="subcellular location">
    <subcellularLocation>
        <location evidence="2">Membrane</location>
    </subcellularLocation>
</comment>
<proteinExistence type="predicted"/>
<evidence type="ECO:0000256" key="5">
    <source>
        <dbReference type="ARBA" id="ARBA00022679"/>
    </source>
</evidence>
<dbReference type="AlphaFoldDB" id="A0A7Z2VLN7"/>
<dbReference type="InterPro" id="IPR036890">
    <property type="entry name" value="HATPase_C_sf"/>
</dbReference>
<dbReference type="GO" id="GO:0016036">
    <property type="term" value="P:cellular response to phosphate starvation"/>
    <property type="evidence" value="ECO:0007669"/>
    <property type="project" value="TreeGrafter"/>
</dbReference>
<feature type="transmembrane region" description="Helical" evidence="11">
    <location>
        <begin position="186"/>
        <end position="209"/>
    </location>
</feature>
<dbReference type="RefSeq" id="WP_169281640.1">
    <property type="nucleotide sequence ID" value="NZ_CP051680.1"/>
</dbReference>
<keyword evidence="11" id="KW-1133">Transmembrane helix</keyword>
<evidence type="ECO:0000256" key="2">
    <source>
        <dbReference type="ARBA" id="ARBA00004370"/>
    </source>
</evidence>
<reference evidence="13 14" key="1">
    <citation type="submission" date="2020-04" db="EMBL/GenBank/DDBJ databases">
        <title>Genome sequencing of novel species.</title>
        <authorList>
            <person name="Heo J."/>
            <person name="Kim S.-J."/>
            <person name="Kim J.-S."/>
            <person name="Hong S.-B."/>
            <person name="Kwon S.-W."/>
        </authorList>
    </citation>
    <scope>NUCLEOTIDE SEQUENCE [LARGE SCALE GENOMIC DNA]</scope>
    <source>
        <strain evidence="13 14">MFER-1</strain>
    </source>
</reference>
<gene>
    <name evidence="13" type="ORF">HH215_20835</name>
</gene>
<dbReference type="InterPro" id="IPR011622">
    <property type="entry name" value="7TMR_DISM_rcpt_extracell_dom2"/>
</dbReference>
<evidence type="ECO:0000256" key="3">
    <source>
        <dbReference type="ARBA" id="ARBA00012438"/>
    </source>
</evidence>
<evidence type="ECO:0000313" key="13">
    <source>
        <dbReference type="EMBL" id="QJD85378.1"/>
    </source>
</evidence>
<evidence type="ECO:0000313" key="14">
    <source>
        <dbReference type="Proteomes" id="UP000502248"/>
    </source>
</evidence>
<keyword evidence="9" id="KW-0902">Two-component regulatory system</keyword>
<dbReference type="PANTHER" id="PTHR45453:SF1">
    <property type="entry name" value="PHOSPHATE REGULON SENSOR PROTEIN PHOR"/>
    <property type="match status" value="1"/>
</dbReference>
<evidence type="ECO:0000256" key="7">
    <source>
        <dbReference type="ARBA" id="ARBA00022777"/>
    </source>
</evidence>
<keyword evidence="11" id="KW-0812">Transmembrane</keyword>
<keyword evidence="7 13" id="KW-0418">Kinase</keyword>
<dbReference type="InterPro" id="IPR005467">
    <property type="entry name" value="His_kinase_dom"/>
</dbReference>
<dbReference type="EC" id="2.7.13.3" evidence="3"/>
<keyword evidence="10" id="KW-0175">Coiled coil</keyword>
<sequence length="687" mass="78964">MRKTITEQNLLFLLSLLAFLAGVAMIWIYFAPEKSVPAPVNRMTLTDDMKEYWVNLQMDVLPDEEGKWTFEEAASPSFSDRYRPASGQSAFGLSAKTYWMRVTFENRSAREQWVLRLMNPVVDEFDIFIREEVENRIPDHYWSQKIHLPSNQSITLYMRATTDGSMILPVQLLEENAFRDQQRNEYILFGLYYGFVLLMAAYIFAMFIFMRIITYLYYSIYLGFFALSQLVWNGLLQEILGPNHWLLTLLLDLFNNYEGVFLFLFIFCLWFVLLFLDKILQLETYAPLMRSAFRMLYVISPMILAGLLFHWPGFSSIAIYYEMLVTVVLSIAIFRSVYKGNRAARYTVLGLIAIIGLALPSVLYTFSLMDFSTLTHYGYQMGSIAEFIILAFALSYQAKQNQMEKEKAQQQMIANQEKLVRTLERWNEELEFTVEERTEKLVQSQKERNELLQNISHDIRSPLTVVQGGIRAMILGIEVEPGDKNKYLEKIYEKVLYITRFIDDLFQLSRYDQNQNDATVDTVQVREWIEREFGIQAEDIRMTGRQCESSISAEGRGELTIDQHSIRRVLSNLVHNACKFSPSGSVVKLEAVLGLQEIRISVKDNGEGIAAEHINQVFNRSNRGGQTGISTGSGLGLAIAKAIVERHGGKIGVESIEGGGSRFFFALPLEPLNAEDRIRNDKDCLAK</sequence>
<dbReference type="Gene3D" id="3.30.565.10">
    <property type="entry name" value="Histidine kinase-like ATPase, C-terminal domain"/>
    <property type="match status" value="1"/>
</dbReference>
<keyword evidence="4" id="KW-0597">Phosphoprotein</keyword>
<evidence type="ECO:0000256" key="9">
    <source>
        <dbReference type="ARBA" id="ARBA00023012"/>
    </source>
</evidence>
<keyword evidence="14" id="KW-1185">Reference proteome</keyword>
<feature type="transmembrane region" description="Helical" evidence="11">
    <location>
        <begin position="378"/>
        <end position="396"/>
    </location>
</feature>